<name>A0A2G1XMH7_STRCJ</name>
<evidence type="ECO:0008006" key="3">
    <source>
        <dbReference type="Google" id="ProtNLM"/>
    </source>
</evidence>
<comment type="caution">
    <text evidence="1">The sequence shown here is derived from an EMBL/GenBank/DDBJ whole genome shotgun (WGS) entry which is preliminary data.</text>
</comment>
<accession>A0A2G1XMH7</accession>
<organism evidence="1 2">
    <name type="scientific">Streptomyces cinnamoneus</name>
    <name type="common">Streptoverticillium cinnamoneum</name>
    <dbReference type="NCBI Taxonomy" id="53446"/>
    <lineage>
        <taxon>Bacteria</taxon>
        <taxon>Bacillati</taxon>
        <taxon>Actinomycetota</taxon>
        <taxon>Actinomycetes</taxon>
        <taxon>Kitasatosporales</taxon>
        <taxon>Streptomycetaceae</taxon>
        <taxon>Streptomyces</taxon>
        <taxon>Streptomyces cinnamoneus group</taxon>
    </lineage>
</organism>
<dbReference type="AlphaFoldDB" id="A0A2G1XMH7"/>
<gene>
    <name evidence="1" type="ORF">BLA24_06540</name>
</gene>
<dbReference type="OrthoDB" id="2442707at2"/>
<keyword evidence="2" id="KW-1185">Reference proteome</keyword>
<proteinExistence type="predicted"/>
<evidence type="ECO:0000313" key="1">
    <source>
        <dbReference type="EMBL" id="PHQ52438.1"/>
    </source>
</evidence>
<sequence>MTGNPKDVRTPATGVADVVQLRLNPLSGRRLSVPAMRARLDELITTWQAREALAQPACDALYELVAAAEGKERGRLLALKRAVFNGKDPRPADLLEPLPEEVTRWAGAQRAHRAAADAVEALSGRTAEEERTILLETLRDDDFRASLALVAPGVYSAVQRYLAGDGLEQRDRKSERGIFQYLSRAMLRTSPLSRFTATGLFAWGEDGLPMDGADEGARRGDSRVSVDRALFSYVCGGLVEPAEAGTLVKRHPTVVAENNRLVYSRPEGDKVRMLSTPLTRPLHALLSLTLTGAREATELGAEIAARLGVPEDKGMAVVRGALRVGILIPLPPVDDQAVDIVAEATEVLGDRHPRAAAEFAALDRALKTVATGSVDDRVAALEDVQSVESRLIQLSGRPARLQVHEDLALLPGRVDASRHRKALGDLAAMLELRSVFDRQHDVRAMLVACAVDLLGSGFDVRLVDVAEDLVTMFYRRENALDDSTLADLGPADGSLAALYKVREDVLTELVKDVCRHTGAEETNLDPARFAGLSAQLPERFRRIPSAYGVLVQPAGDRLVVNDIYPGHGMTYTRFLAQDQADGGRATASLRDRLTGLYGPAVREDHGLHDANINHHVRVLDETVTPQQWAGIRLVHDPEADELFLADAGGQRVVIVPLGMKWPELLPEPLRIASWLFDTGRLVTDVVHLAHQRTGLGLSTTAYPRVTFGDVVMHRRRWYYGTDLPLAGESRAEHLVRLTEWRARHGVPEQVMAKTPATDTDLSDLDERAGQISYMRKRLQDKPQYLDLASLTAARVMPRLLERRNETYFEEALPAVRDGRNAFEWVVEFDRAPFGTFSADRKDRP</sequence>
<protein>
    <recommendedName>
        <fullName evidence="3">Lantibiotic dehydratase N-terminal domain-containing protein</fullName>
    </recommendedName>
</protein>
<reference evidence="1 2" key="1">
    <citation type="journal article" date="2017" name="Biochemistry">
        <title>Identification of the Biosynthetic Pathway for the Antibiotic Bicyclomycin.</title>
        <authorList>
            <person name="Patteson J."/>
            <person name="Cai W."/>
            <person name="Johnson R.A."/>
            <person name="Santa Maria K."/>
            <person name="Li B."/>
        </authorList>
    </citation>
    <scope>NUCLEOTIDE SEQUENCE [LARGE SCALE GENOMIC DNA]</scope>
    <source>
        <strain evidence="1 2">ATCC 21532</strain>
    </source>
</reference>
<dbReference type="Proteomes" id="UP000222531">
    <property type="component" value="Unassembled WGS sequence"/>
</dbReference>
<dbReference type="EMBL" id="NHZO01000081">
    <property type="protein sequence ID" value="PHQ52438.1"/>
    <property type="molecule type" value="Genomic_DNA"/>
</dbReference>
<evidence type="ECO:0000313" key="2">
    <source>
        <dbReference type="Proteomes" id="UP000222531"/>
    </source>
</evidence>
<dbReference type="RefSeq" id="WP_099198216.1">
    <property type="nucleotide sequence ID" value="NZ_JBIRXA010000015.1"/>
</dbReference>